<proteinExistence type="predicted"/>
<dbReference type="Proteomes" id="UP000594638">
    <property type="component" value="Unassembled WGS sequence"/>
</dbReference>
<reference evidence="1 2" key="1">
    <citation type="submission" date="2019-12" db="EMBL/GenBank/DDBJ databases">
        <authorList>
            <person name="Alioto T."/>
            <person name="Alioto T."/>
            <person name="Gomez Garrido J."/>
        </authorList>
    </citation>
    <scope>NUCLEOTIDE SEQUENCE [LARGE SCALE GENOMIC DNA]</scope>
</reference>
<protein>
    <submittedName>
        <fullName evidence="1">Uncharacterized protein</fullName>
    </submittedName>
</protein>
<sequence>MSEQPSTSRTVSSDTATAELPAVTPTMFSGIPSVPTSSQLLEEAQSRVVSAVWSVPVCSSGVVSGNSYVGSQQIDLSRCQFGQYAPQGKIIPLSIGLPPYGGKYAISLSPLGGQAYGSSQQNLGYVGITSSGWVPPLPQQPSVVYSMQQCLPMSNIPTTPDIVTVLQVQTLHVVCQPQSHVVIQQSFDPATQPQFPTSGMTQARTGTITPHLGQTVSIGQ</sequence>
<dbReference type="AlphaFoldDB" id="A0A8S0TMD2"/>
<gene>
    <name evidence="1" type="ORF">OLEA9_A091101</name>
</gene>
<dbReference type="EMBL" id="CACTIH010006167">
    <property type="protein sequence ID" value="CAA3004319.1"/>
    <property type="molecule type" value="Genomic_DNA"/>
</dbReference>
<comment type="caution">
    <text evidence="1">The sequence shown here is derived from an EMBL/GenBank/DDBJ whole genome shotgun (WGS) entry which is preliminary data.</text>
</comment>
<organism evidence="1 2">
    <name type="scientific">Olea europaea subsp. europaea</name>
    <dbReference type="NCBI Taxonomy" id="158383"/>
    <lineage>
        <taxon>Eukaryota</taxon>
        <taxon>Viridiplantae</taxon>
        <taxon>Streptophyta</taxon>
        <taxon>Embryophyta</taxon>
        <taxon>Tracheophyta</taxon>
        <taxon>Spermatophyta</taxon>
        <taxon>Magnoliopsida</taxon>
        <taxon>eudicotyledons</taxon>
        <taxon>Gunneridae</taxon>
        <taxon>Pentapetalae</taxon>
        <taxon>asterids</taxon>
        <taxon>lamiids</taxon>
        <taxon>Lamiales</taxon>
        <taxon>Oleaceae</taxon>
        <taxon>Oleeae</taxon>
        <taxon>Olea</taxon>
    </lineage>
</organism>
<evidence type="ECO:0000313" key="2">
    <source>
        <dbReference type="Proteomes" id="UP000594638"/>
    </source>
</evidence>
<name>A0A8S0TMD2_OLEEU</name>
<evidence type="ECO:0000313" key="1">
    <source>
        <dbReference type="EMBL" id="CAA3004319.1"/>
    </source>
</evidence>
<dbReference type="Gramene" id="OE9A091101T1">
    <property type="protein sequence ID" value="OE9A091101C1"/>
    <property type="gene ID" value="OE9A091101"/>
</dbReference>
<keyword evidence="2" id="KW-1185">Reference proteome</keyword>
<accession>A0A8S0TMD2</accession>